<dbReference type="SUPFAM" id="SSF53639">
    <property type="entry name" value="AraD/HMP-PK domain-like"/>
    <property type="match status" value="1"/>
</dbReference>
<organism evidence="1 2">
    <name type="scientific">Streptomyces katrae</name>
    <dbReference type="NCBI Taxonomy" id="68223"/>
    <lineage>
        <taxon>Bacteria</taxon>
        <taxon>Bacillati</taxon>
        <taxon>Actinomycetota</taxon>
        <taxon>Actinomycetes</taxon>
        <taxon>Kitasatosporales</taxon>
        <taxon>Streptomycetaceae</taxon>
        <taxon>Streptomyces</taxon>
    </lineage>
</organism>
<dbReference type="AlphaFoldDB" id="A0A0F4JCH6"/>
<name>A0A0F4JCH6_9ACTN</name>
<accession>A0A0F4JCH6</accession>
<dbReference type="eggNOG" id="COG0235">
    <property type="taxonomic scope" value="Bacteria"/>
</dbReference>
<sequence length="67" mass="7267">AVWWFVAAERAAQVQLIARAAGKPVLIDHRSAVATRERFGNDLAAWASYQPLWQTVARGGESVASTS</sequence>
<reference evidence="1 2" key="1">
    <citation type="submission" date="2015-02" db="EMBL/GenBank/DDBJ databases">
        <authorList>
            <person name="Ju K.-S."/>
            <person name="Doroghazi J.R."/>
            <person name="Metcalf W."/>
        </authorList>
    </citation>
    <scope>NUCLEOTIDE SEQUENCE [LARGE SCALE GENOMIC DNA]</scope>
    <source>
        <strain evidence="1 2">NRRL ISP-5550</strain>
    </source>
</reference>
<evidence type="ECO:0000313" key="2">
    <source>
        <dbReference type="Proteomes" id="UP000033551"/>
    </source>
</evidence>
<feature type="non-terminal residue" evidence="1">
    <location>
        <position position="1"/>
    </location>
</feature>
<dbReference type="PATRIC" id="fig|68223.7.peg.7788"/>
<proteinExistence type="predicted"/>
<protein>
    <submittedName>
        <fullName evidence="1">Aldolase</fullName>
    </submittedName>
</protein>
<dbReference type="InterPro" id="IPR036409">
    <property type="entry name" value="Aldolase_II/adducin_N_sf"/>
</dbReference>
<evidence type="ECO:0000313" key="1">
    <source>
        <dbReference type="EMBL" id="KJY32052.1"/>
    </source>
</evidence>
<comment type="caution">
    <text evidence="1">The sequence shown here is derived from an EMBL/GenBank/DDBJ whole genome shotgun (WGS) entry which is preliminary data.</text>
</comment>
<dbReference type="Gene3D" id="3.40.225.10">
    <property type="entry name" value="Class II aldolase/adducin N-terminal domain"/>
    <property type="match status" value="1"/>
</dbReference>
<gene>
    <name evidence="1" type="ORF">VR44_16760</name>
</gene>
<keyword evidence="2" id="KW-1185">Reference proteome</keyword>
<dbReference type="Proteomes" id="UP000033551">
    <property type="component" value="Unassembled WGS sequence"/>
</dbReference>
<dbReference type="EMBL" id="JZWV01000445">
    <property type="protein sequence ID" value="KJY32052.1"/>
    <property type="molecule type" value="Genomic_DNA"/>
</dbReference>